<sequence length="306" mass="36152">MKNITYYYGENRQLHTIISDPLFNRIVDYFLDHQGAEVILRQIKTDFSNETNLEHFLDKLIKHNLLERKNRRYSLTFPIYNEKKTIEIPDSINKSIEVLGQDRCTRFFIFGEWLWSFLFAEEQDYFFGVVDSLSQQPVFLTKKEVGNNDFKFISISHENSQPFDLATYFMCLSSRKPLPATFQPLQNLIGDVDIDYFVTQTKKIIRATKRNKIKNSKRNIFQEALLLTNDLKKDANGICYTTTLVLEEQPTIVDEALFDRLGHEVSLLWDTIADRNQRVFAKQEIYSSLFNKYFEEQESLSYFKTT</sequence>
<gene>
    <name evidence="1" type="ORF">A5880_000056</name>
    <name evidence="2" type="ORF">A5880_001149</name>
</gene>
<dbReference type="STRING" id="1834181.A5880_001149"/>
<keyword evidence="3" id="KW-1185">Reference proteome</keyword>
<evidence type="ECO:0008006" key="4">
    <source>
        <dbReference type="Google" id="ProtNLM"/>
    </source>
</evidence>
<dbReference type="RefSeq" id="WP_086330085.1">
    <property type="nucleotide sequence ID" value="NZ_NGLE02000001.1"/>
</dbReference>
<evidence type="ECO:0000313" key="3">
    <source>
        <dbReference type="Proteomes" id="UP000195139"/>
    </source>
</evidence>
<evidence type="ECO:0000313" key="1">
    <source>
        <dbReference type="EMBL" id="MEI5992534.1"/>
    </source>
</evidence>
<name>A0A242CJQ9_9ENTE</name>
<comment type="caution">
    <text evidence="2">The sequence shown here is derived from an EMBL/GenBank/DDBJ whole genome shotgun (WGS) entry which is preliminary data.</text>
</comment>
<organism evidence="2">
    <name type="scientific">Candidatus Enterococcus mansonii</name>
    <dbReference type="NCBI Taxonomy" id="1834181"/>
    <lineage>
        <taxon>Bacteria</taxon>
        <taxon>Bacillati</taxon>
        <taxon>Bacillota</taxon>
        <taxon>Bacilli</taxon>
        <taxon>Lactobacillales</taxon>
        <taxon>Enterococcaceae</taxon>
        <taxon>Enterococcus</taxon>
    </lineage>
</organism>
<dbReference type="AlphaFoldDB" id="A0A242CJQ9"/>
<evidence type="ECO:0000313" key="2">
    <source>
        <dbReference type="EMBL" id="OTO10465.1"/>
    </source>
</evidence>
<dbReference type="EMBL" id="NGLE01000001">
    <property type="protein sequence ID" value="OTO10465.1"/>
    <property type="molecule type" value="Genomic_DNA"/>
</dbReference>
<protein>
    <recommendedName>
        <fullName evidence="4">DUF1803 domain-containing protein</fullName>
    </recommendedName>
</protein>
<dbReference type="InterPro" id="IPR014924">
    <property type="entry name" value="DUF1803"/>
</dbReference>
<accession>A0A242CJQ9</accession>
<reference evidence="1 3" key="2">
    <citation type="submission" date="2018-07" db="EMBL/GenBank/DDBJ databases">
        <title>The Genome Sequence of Enterococcus sp. DIV0659b.</title>
        <authorList>
            <consortium name="The Broad Institute Genomics Platform"/>
            <consortium name="The Broad Institute Genomic Center for Infectious Diseases"/>
            <person name="Earl A."/>
            <person name="Manson A."/>
            <person name="Schwartman J."/>
            <person name="Gilmore M."/>
            <person name="Abouelleil A."/>
            <person name="Cao P."/>
            <person name="Chapman S."/>
            <person name="Cusick C."/>
            <person name="Shea T."/>
            <person name="Young S."/>
            <person name="Neafsey D."/>
            <person name="Nusbaum C."/>
            <person name="Birren B."/>
        </authorList>
    </citation>
    <scope>NUCLEOTIDE SEQUENCE [LARGE SCALE GENOMIC DNA]</scope>
    <source>
        <strain evidence="1 3">4G2_DIV0659</strain>
    </source>
</reference>
<dbReference type="OrthoDB" id="2194666at2"/>
<dbReference type="Pfam" id="PF08820">
    <property type="entry name" value="DUF1803"/>
    <property type="match status" value="1"/>
</dbReference>
<proteinExistence type="predicted"/>
<dbReference type="Proteomes" id="UP000195139">
    <property type="component" value="Unassembled WGS sequence"/>
</dbReference>
<reference evidence="2" key="1">
    <citation type="submission" date="2017-05" db="EMBL/GenBank/DDBJ databases">
        <title>The Genome Sequence of Enterococcus sp. 4G2_DIV0659.</title>
        <authorList>
            <consortium name="The Broad Institute Genomics Platform"/>
            <consortium name="The Broad Institute Genomic Center for Infectious Diseases"/>
            <person name="Earl A."/>
            <person name="Manson A."/>
            <person name="Schwartman J."/>
            <person name="Gilmore M."/>
            <person name="Abouelleil A."/>
            <person name="Cao P."/>
            <person name="Chapman S."/>
            <person name="Cusick C."/>
            <person name="Shea T."/>
            <person name="Young S."/>
            <person name="Neafsey D."/>
            <person name="Nusbaum C."/>
            <person name="Birren B."/>
        </authorList>
    </citation>
    <scope>NUCLEOTIDE SEQUENCE [LARGE SCALE GENOMIC DNA]</scope>
    <source>
        <strain evidence="2">4G2_DIV0659</strain>
    </source>
</reference>
<dbReference type="EMBL" id="NGLE02000001">
    <property type="protein sequence ID" value="MEI5992534.1"/>
    <property type="molecule type" value="Genomic_DNA"/>
</dbReference>